<dbReference type="CDD" id="cd09272">
    <property type="entry name" value="RNase_HI_RT_Ty1"/>
    <property type="match status" value="1"/>
</dbReference>
<dbReference type="PANTHER" id="PTHR11439:SF499">
    <property type="entry name" value="PPC DOMAIN-CONTAINING PROTEIN"/>
    <property type="match status" value="1"/>
</dbReference>
<feature type="domain" description="Reverse transcriptase Ty1/copia-type" evidence="1">
    <location>
        <begin position="1"/>
        <end position="70"/>
    </location>
</feature>
<evidence type="ECO:0000259" key="1">
    <source>
        <dbReference type="Pfam" id="PF07727"/>
    </source>
</evidence>
<dbReference type="InParanoid" id="A0A3Q7FH00"/>
<dbReference type="STRING" id="4081.A0A3Q7FH00"/>
<dbReference type="Gramene" id="Solyc03g044813.1.1">
    <property type="protein sequence ID" value="Solyc03g044813.1.1"/>
    <property type="gene ID" value="Solyc03g044813.1"/>
</dbReference>
<dbReference type="EnsemblPlants" id="Solyc03g044813.1.1">
    <property type="protein sequence ID" value="Solyc03g044813.1.1"/>
    <property type="gene ID" value="Solyc03g044813.1"/>
</dbReference>
<dbReference type="Pfam" id="PF07727">
    <property type="entry name" value="RVT_2"/>
    <property type="match status" value="1"/>
</dbReference>
<dbReference type="AlphaFoldDB" id="A0A3Q7FH00"/>
<reference evidence="2" key="1">
    <citation type="journal article" date="2012" name="Nature">
        <title>The tomato genome sequence provides insights into fleshy fruit evolution.</title>
        <authorList>
            <consortium name="Tomato Genome Consortium"/>
        </authorList>
    </citation>
    <scope>NUCLEOTIDE SEQUENCE [LARGE SCALE GENOMIC DNA]</scope>
    <source>
        <strain evidence="2">cv. Heinz 1706</strain>
    </source>
</reference>
<accession>A0A3Q7FH00</accession>
<reference evidence="2" key="2">
    <citation type="submission" date="2019-01" db="UniProtKB">
        <authorList>
            <consortium name="EnsemblPlants"/>
        </authorList>
    </citation>
    <scope>IDENTIFICATION</scope>
    <source>
        <strain evidence="2">cv. Heinz 1706</strain>
    </source>
</reference>
<name>A0A3Q7FH00_SOLLC</name>
<dbReference type="OMA" id="HTPMEAN"/>
<organism evidence="2">
    <name type="scientific">Solanum lycopersicum</name>
    <name type="common">Tomato</name>
    <name type="synonym">Lycopersicon esculentum</name>
    <dbReference type="NCBI Taxonomy" id="4081"/>
    <lineage>
        <taxon>Eukaryota</taxon>
        <taxon>Viridiplantae</taxon>
        <taxon>Streptophyta</taxon>
        <taxon>Embryophyta</taxon>
        <taxon>Tracheophyta</taxon>
        <taxon>Spermatophyta</taxon>
        <taxon>Magnoliopsida</taxon>
        <taxon>eudicotyledons</taxon>
        <taxon>Gunneridae</taxon>
        <taxon>Pentapetalae</taxon>
        <taxon>asterids</taxon>
        <taxon>lamiids</taxon>
        <taxon>Solanales</taxon>
        <taxon>Solanaceae</taxon>
        <taxon>Solanoideae</taxon>
        <taxon>Solaneae</taxon>
        <taxon>Solanum</taxon>
        <taxon>Solanum subgen. Lycopersicon</taxon>
    </lineage>
</organism>
<dbReference type="Proteomes" id="UP000004994">
    <property type="component" value="Chromosome 3"/>
</dbReference>
<protein>
    <recommendedName>
        <fullName evidence="1">Reverse transcriptase Ty1/copia-type domain-containing protein</fullName>
    </recommendedName>
</protein>
<evidence type="ECO:0000313" key="2">
    <source>
        <dbReference type="EnsemblPlants" id="Solyc03g044813.1.1"/>
    </source>
</evidence>
<dbReference type="InterPro" id="IPR013103">
    <property type="entry name" value="RVT_2"/>
</dbReference>
<proteinExistence type="predicted"/>
<sequence>MITTGNDEVGISHLKDLLHSSFKMKDLGKLTYFLGLEVSYGKEGIRLSQQKYAEDLVRLANLIDRKKVHTLVEANTKYKKEKGKLSRYQTLYRRLVLSQFITEPYKMHYTALLGVIRYIKCTVNRSLLFPSSSSLDMVGYADANWAGCPNSRRSTTGWCMMLGSCMISWKCKKQSQKSKSSTEAEYRSMFAACSEIIWLRRLLSELGIEMK</sequence>
<keyword evidence="3" id="KW-1185">Reference proteome</keyword>
<evidence type="ECO:0000313" key="3">
    <source>
        <dbReference type="Proteomes" id="UP000004994"/>
    </source>
</evidence>
<dbReference type="PANTHER" id="PTHR11439">
    <property type="entry name" value="GAG-POL-RELATED RETROTRANSPOSON"/>
    <property type="match status" value="1"/>
</dbReference>